<dbReference type="InterPro" id="IPR036010">
    <property type="entry name" value="2Fe-2S_ferredoxin-like_sf"/>
</dbReference>
<evidence type="ECO:0000256" key="1">
    <source>
        <dbReference type="ARBA" id="ARBA00007874"/>
    </source>
</evidence>
<dbReference type="STRING" id="3075.A0A087S9K2"/>
<dbReference type="EMBL" id="QOKY01000160">
    <property type="protein sequence ID" value="RMZ55643.1"/>
    <property type="molecule type" value="Genomic_DNA"/>
</dbReference>
<keyword evidence="7 8" id="KW-0411">Iron-sulfur</keyword>
<evidence type="ECO:0000313" key="12">
    <source>
        <dbReference type="EMBL" id="RMZ55643.1"/>
    </source>
</evidence>
<accession>A0A087S9K2</accession>
<dbReference type="Proteomes" id="UP000028924">
    <property type="component" value="Unassembled WGS sequence"/>
</dbReference>
<keyword evidence="8" id="KW-0150">Chloroplast</keyword>
<name>A0A087S9K2_AUXPR</name>
<dbReference type="EMBL" id="GDKF01007822">
    <property type="protein sequence ID" value="JAT70800.1"/>
    <property type="molecule type" value="Transcribed_RNA"/>
</dbReference>
<protein>
    <recommendedName>
        <fullName evidence="8">Ferredoxin</fullName>
    </recommendedName>
</protein>
<evidence type="ECO:0000313" key="13">
    <source>
        <dbReference type="Proteomes" id="UP000028924"/>
    </source>
</evidence>
<reference evidence="11 13" key="1">
    <citation type="journal article" date="2014" name="BMC Genomics">
        <title>Oil accumulation mechanisms of the oleaginous microalga Chlorella protothecoides revealed through its genome, transcriptomes, and proteomes.</title>
        <authorList>
            <person name="Gao C."/>
            <person name="Wang Y."/>
            <person name="Shen Y."/>
            <person name="Yan D."/>
            <person name="He X."/>
            <person name="Dai J."/>
            <person name="Wu Q."/>
        </authorList>
    </citation>
    <scope>NUCLEOTIDE SEQUENCE [LARGE SCALE GENOMIC DNA]</scope>
    <source>
        <strain evidence="11 13">0710</strain>
    </source>
</reference>
<keyword evidence="13" id="KW-1185">Reference proteome</keyword>
<dbReference type="Gene3D" id="3.10.20.30">
    <property type="match status" value="1"/>
</dbReference>
<dbReference type="SUPFAM" id="SSF54292">
    <property type="entry name" value="2Fe-2S ferredoxin-like"/>
    <property type="match status" value="1"/>
</dbReference>
<dbReference type="FunFam" id="3.10.20.30:FF:000014">
    <property type="entry name" value="Ferredoxin"/>
    <property type="match status" value="1"/>
</dbReference>
<evidence type="ECO:0000256" key="3">
    <source>
        <dbReference type="ARBA" id="ARBA00022714"/>
    </source>
</evidence>
<keyword evidence="8" id="KW-0934">Plastid</keyword>
<evidence type="ECO:0000256" key="8">
    <source>
        <dbReference type="RuleBase" id="RU364001"/>
    </source>
</evidence>
<dbReference type="GO" id="GO:0051537">
    <property type="term" value="F:2 iron, 2 sulfur cluster binding"/>
    <property type="evidence" value="ECO:0007669"/>
    <property type="project" value="UniProtKB-KW"/>
</dbReference>
<dbReference type="GO" id="GO:0046872">
    <property type="term" value="F:metal ion binding"/>
    <property type="evidence" value="ECO:0007669"/>
    <property type="project" value="UniProtKB-KW"/>
</dbReference>
<comment type="cofactor">
    <cofactor evidence="8">
        <name>[2Fe-2S] cluster</name>
        <dbReference type="ChEBI" id="CHEBI:190135"/>
    </cofactor>
    <text evidence="8">Binds 1 [2Fe-2S] cluster.</text>
</comment>
<keyword evidence="4 8" id="KW-0479">Metal-binding</keyword>
<dbReference type="Proteomes" id="UP000279271">
    <property type="component" value="Unassembled WGS sequence"/>
</dbReference>
<evidence type="ECO:0000313" key="10">
    <source>
        <dbReference type="EMBL" id="JAT70800.1"/>
    </source>
</evidence>
<dbReference type="GO" id="GO:0022900">
    <property type="term" value="P:electron transport chain"/>
    <property type="evidence" value="ECO:0007669"/>
    <property type="project" value="InterPro"/>
</dbReference>
<evidence type="ECO:0000313" key="11">
    <source>
        <dbReference type="EMBL" id="KFM22406.1"/>
    </source>
</evidence>
<dbReference type="Pfam" id="PF00111">
    <property type="entry name" value="Fer2"/>
    <property type="match status" value="1"/>
</dbReference>
<dbReference type="CDD" id="cd00207">
    <property type="entry name" value="fer2"/>
    <property type="match status" value="1"/>
</dbReference>
<dbReference type="RefSeq" id="XP_011399327.1">
    <property type="nucleotide sequence ID" value="XM_011401025.1"/>
</dbReference>
<evidence type="ECO:0000256" key="7">
    <source>
        <dbReference type="ARBA" id="ARBA00023014"/>
    </source>
</evidence>
<keyword evidence="3 8" id="KW-0001">2Fe-2S</keyword>
<dbReference type="InterPro" id="IPR006058">
    <property type="entry name" value="2Fe2S_fd_BS"/>
</dbReference>
<evidence type="ECO:0000256" key="5">
    <source>
        <dbReference type="ARBA" id="ARBA00022982"/>
    </source>
</evidence>
<reference evidence="12" key="4">
    <citation type="submission" date="2018-10" db="EMBL/GenBank/DDBJ databases">
        <authorList>
            <person name="Hovde B."/>
            <person name="Zhang X."/>
        </authorList>
    </citation>
    <scope>NUCLEOTIDE SEQUENCE [LARGE SCALE GENOMIC DNA]</scope>
    <source>
        <strain evidence="12">UTEX 25</strain>
    </source>
</reference>
<dbReference type="InterPro" id="IPR012675">
    <property type="entry name" value="Beta-grasp_dom_sf"/>
</dbReference>
<keyword evidence="6 8" id="KW-0408">Iron</keyword>
<dbReference type="PROSITE" id="PS51085">
    <property type="entry name" value="2FE2S_FER_2"/>
    <property type="match status" value="1"/>
</dbReference>
<reference evidence="10" key="2">
    <citation type="submission" date="2015-08" db="EMBL/GenBank/DDBJ databases">
        <authorList>
            <person name="Babu N.S."/>
            <person name="Beckwith C.J."/>
            <person name="Beseler K.G."/>
            <person name="Brison A."/>
            <person name="Carone J.V."/>
            <person name="Caskin T.P."/>
            <person name="Diamond M."/>
            <person name="Durham M.E."/>
            <person name="Foxe J.M."/>
            <person name="Go M."/>
            <person name="Henderson B.A."/>
            <person name="Jones I.B."/>
            <person name="McGettigan J.A."/>
            <person name="Micheletti S.J."/>
            <person name="Nasrallah M.E."/>
            <person name="Ortiz D."/>
            <person name="Piller C.R."/>
            <person name="Privatt S.R."/>
            <person name="Schneider S.L."/>
            <person name="Sharp S."/>
            <person name="Smith T.C."/>
            <person name="Stanton J.D."/>
            <person name="Ullery H.E."/>
            <person name="Wilson R.J."/>
            <person name="Serrano M.G."/>
            <person name="Buck G."/>
            <person name="Lee V."/>
            <person name="Wang Y."/>
            <person name="Carvalho R."/>
            <person name="Voegtly L."/>
            <person name="Shi R."/>
            <person name="Duckworth R."/>
            <person name="Johnson A."/>
            <person name="Loviza R."/>
            <person name="Walstead R."/>
            <person name="Shah Z."/>
            <person name="Kiflezghi M."/>
            <person name="Wade K."/>
            <person name="Ball S.L."/>
            <person name="Bradley K.W."/>
            <person name="Asai D.J."/>
            <person name="Bowman C.A."/>
            <person name="Russell D.A."/>
            <person name="Pope W.H."/>
            <person name="Jacobs-Sera D."/>
            <person name="Hendrix R.W."/>
            <person name="Hatfull G.F."/>
        </authorList>
    </citation>
    <scope>NUCLEOTIDE SEQUENCE</scope>
</reference>
<dbReference type="NCBIfam" id="TIGR02008">
    <property type="entry name" value="fdx_plant"/>
    <property type="match status" value="1"/>
</dbReference>
<keyword evidence="2 8" id="KW-0813">Transport</keyword>
<proteinExistence type="inferred from homology"/>
<feature type="domain" description="2Fe-2S ferredoxin-type" evidence="9">
    <location>
        <begin position="51"/>
        <end position="142"/>
    </location>
</feature>
<evidence type="ECO:0000313" key="14">
    <source>
        <dbReference type="Proteomes" id="UP000279271"/>
    </source>
</evidence>
<dbReference type="OrthoDB" id="1885901at2759"/>
<comment type="subcellular location">
    <subcellularLocation>
        <location evidence="8">Plastid</location>
        <location evidence="8">Chloroplast</location>
    </subcellularLocation>
</comment>
<keyword evidence="5 8" id="KW-0249">Electron transport</keyword>
<dbReference type="GO" id="GO:0009055">
    <property type="term" value="F:electron transfer activity"/>
    <property type="evidence" value="ECO:0007669"/>
    <property type="project" value="InterPro"/>
</dbReference>
<dbReference type="EMBL" id="APJO01000706">
    <property type="protein sequence ID" value="KFM22406.1"/>
    <property type="molecule type" value="Genomic_DNA"/>
</dbReference>
<dbReference type="KEGG" id="apro:F751_0153"/>
<sequence>MANALASRPPVLAARVGRVQTPGASTAAPARAPFFLCTLAHRRASLACNAYKVTFQLENGEEETIEVPEDQYILDAADDAGLDLPYSCRSGTCSTCVGKVITGEVDQSDQSFLDDTQMEKGYALLCVAYPTTDCVIQTHKEEDLY</sequence>
<evidence type="ECO:0000256" key="4">
    <source>
        <dbReference type="ARBA" id="ARBA00022723"/>
    </source>
</evidence>
<evidence type="ECO:0000256" key="2">
    <source>
        <dbReference type="ARBA" id="ARBA00022448"/>
    </source>
</evidence>
<dbReference type="AlphaFoldDB" id="A0A087S9K2"/>
<comment type="similarity">
    <text evidence="1 8">Belongs to the 2Fe2S plant-type ferredoxin family.</text>
</comment>
<reference evidence="12" key="5">
    <citation type="submission" date="2018-11" db="EMBL/GenBank/DDBJ databases">
        <title>Characterization of plant carbon substrate utilization by Auxenochlorella protothecoides.</title>
        <authorList>
            <person name="Vogler B.W."/>
            <person name="Starkenburg S.R."/>
            <person name="Sudasinghe N."/>
            <person name="Schambach J.Y."/>
            <person name="Rollin J.A."/>
            <person name="Pattathil S."/>
            <person name="Barry A.N."/>
        </authorList>
    </citation>
    <scope>NUCLEOTIDE SEQUENCE [LARGE SCALE GENOMIC DNA]</scope>
    <source>
        <strain evidence="12">UTEX 25</strain>
    </source>
</reference>
<dbReference type="eggNOG" id="ENOG502RZ87">
    <property type="taxonomic scope" value="Eukaryota"/>
</dbReference>
<dbReference type="InterPro" id="IPR001041">
    <property type="entry name" value="2Fe-2S_ferredoxin-type"/>
</dbReference>
<dbReference type="PANTHER" id="PTHR43112:SF3">
    <property type="entry name" value="FERREDOXIN-2, CHLOROPLASTIC"/>
    <property type="match status" value="1"/>
</dbReference>
<gene>
    <name evidence="12" type="ORF">APUTEX25_000226</name>
    <name evidence="11" type="ORF">F751_0153</name>
    <name evidence="10" type="ORF">g.1056</name>
</gene>
<dbReference type="GeneID" id="23611544"/>
<dbReference type="InterPro" id="IPR010241">
    <property type="entry name" value="Fd_pln"/>
</dbReference>
<dbReference type="PROSITE" id="PS00197">
    <property type="entry name" value="2FE2S_FER_1"/>
    <property type="match status" value="1"/>
</dbReference>
<dbReference type="PANTHER" id="PTHR43112">
    <property type="entry name" value="FERREDOXIN"/>
    <property type="match status" value="1"/>
</dbReference>
<comment type="function">
    <text evidence="8">Ferredoxins are iron-sulfur proteins that transfer electrons in a wide variety of metabolic reactions.</text>
</comment>
<evidence type="ECO:0000256" key="6">
    <source>
        <dbReference type="ARBA" id="ARBA00023004"/>
    </source>
</evidence>
<reference evidence="14" key="3">
    <citation type="journal article" date="2018" name="Algal Res.">
        <title>Characterization of plant carbon substrate utilization by Auxenochlorella protothecoides.</title>
        <authorList>
            <person name="Vogler B.W."/>
            <person name="Starkenburg S.R."/>
            <person name="Sudasinghe N."/>
            <person name="Schambach J.Y."/>
            <person name="Rollin J.A."/>
            <person name="Pattathil S."/>
            <person name="Barry A.N."/>
        </authorList>
    </citation>
    <scope>NUCLEOTIDE SEQUENCE [LARGE SCALE GENOMIC DNA]</scope>
    <source>
        <strain evidence="14">UTEX 25</strain>
    </source>
</reference>
<organism evidence="11 13">
    <name type="scientific">Auxenochlorella protothecoides</name>
    <name type="common">Green microalga</name>
    <name type="synonym">Chlorella protothecoides</name>
    <dbReference type="NCBI Taxonomy" id="3075"/>
    <lineage>
        <taxon>Eukaryota</taxon>
        <taxon>Viridiplantae</taxon>
        <taxon>Chlorophyta</taxon>
        <taxon>core chlorophytes</taxon>
        <taxon>Trebouxiophyceae</taxon>
        <taxon>Chlorellales</taxon>
        <taxon>Chlorellaceae</taxon>
        <taxon>Auxenochlorella</taxon>
    </lineage>
</organism>
<evidence type="ECO:0000259" key="9">
    <source>
        <dbReference type="PROSITE" id="PS51085"/>
    </source>
</evidence>
<dbReference type="GO" id="GO:0009507">
    <property type="term" value="C:chloroplast"/>
    <property type="evidence" value="ECO:0007669"/>
    <property type="project" value="UniProtKB-SubCell"/>
</dbReference>